<dbReference type="SUPFAM" id="SSF50998">
    <property type="entry name" value="Quinoprotein alcohol dehydrogenase-like"/>
    <property type="match status" value="1"/>
</dbReference>
<dbReference type="AlphaFoldDB" id="F8EXG5"/>
<dbReference type="InterPro" id="IPR011047">
    <property type="entry name" value="Quinoprotein_ADH-like_sf"/>
</dbReference>
<dbReference type="HOGENOM" id="CLU_056949_0_0_12"/>
<organism evidence="1 2">
    <name type="scientific">Gracilinema caldarium (strain ATCC 51460 / DSM 7334 / H1)</name>
    <name type="common">Treponema caldarium</name>
    <dbReference type="NCBI Taxonomy" id="744872"/>
    <lineage>
        <taxon>Bacteria</taxon>
        <taxon>Pseudomonadati</taxon>
        <taxon>Spirochaetota</taxon>
        <taxon>Spirochaetia</taxon>
        <taxon>Spirochaetales</taxon>
        <taxon>Breznakiellaceae</taxon>
        <taxon>Gracilinema</taxon>
    </lineage>
</organism>
<dbReference type="Gene3D" id="2.130.10.10">
    <property type="entry name" value="YVTN repeat-like/Quinoprotein amine dehydrogenase"/>
    <property type="match status" value="1"/>
</dbReference>
<evidence type="ECO:0000313" key="1">
    <source>
        <dbReference type="EMBL" id="AEJ19192.1"/>
    </source>
</evidence>
<name>F8EXG5_GRAC1</name>
<dbReference type="STRING" id="744872.Spica_1043"/>
<dbReference type="RefSeq" id="WP_013968503.1">
    <property type="nucleotide sequence ID" value="NC_015732.1"/>
</dbReference>
<sequence length="359" mass="39808">MAKKKILFFFGSALTVSILYLSIVAKPISPEFSLKPQWVIKIDNATPIDYDAATVKETIIPFVIGNNYGYIAPNGSILVKRTFQPNQFVSISSKFVSVCNPIPETLTIESITATNTIIVKNPQGYPFIVDDTILIIGKDQDSISLVNNTGAIEWSYNTTSPITTLDLKAEKIVIGSLDGTIQLLSKHGDSLFSFQPGGSRLSVILGAALSSDGRYIAIISGIDRQRFVLLEKTAHTYKVLYHQFLDSDFRRPVLITFAQNDQYVLFEGKTQLLVFNINSKKNYTIPIETPILALETLPQYNKIFVMTGKDLQKNLIVLELPDRKLISAPFISKESFLRVSGDQVILGSDGIIASYSARR</sequence>
<keyword evidence="2" id="KW-1185">Reference proteome</keyword>
<gene>
    <name evidence="1" type="ordered locus">Spica_1043</name>
</gene>
<dbReference type="InterPro" id="IPR015943">
    <property type="entry name" value="WD40/YVTN_repeat-like_dom_sf"/>
</dbReference>
<reference evidence="2" key="1">
    <citation type="journal article" date="2013" name="Stand. Genomic Sci.">
        <title>Genome sequence of the thermophilic fresh-water bacterium Spirochaeta caldaria type strain (H1(T)), reclassification of Spirochaeta caldaria, Spirochaeta stenostrepta, and Spirochaeta zuelzerae in the genus Treponema as Treponema caldaria comb. nov., Treponema stenostrepta comb. nov., and Treponema zuelzerae comb. nov., and emendation of the genus Treponema.</title>
        <authorList>
            <person name="Abt B."/>
            <person name="Goker M."/>
            <person name="Scheuner C."/>
            <person name="Han C."/>
            <person name="Lu M."/>
            <person name="Misra M."/>
            <person name="Lapidus A."/>
            <person name="Nolan M."/>
            <person name="Lucas S."/>
            <person name="Hammon N."/>
            <person name="Deshpande S."/>
            <person name="Cheng J.F."/>
            <person name="Tapia R."/>
            <person name="Goodwin L.A."/>
            <person name="Pitluck S."/>
            <person name="Liolios K."/>
            <person name="Pagani I."/>
            <person name="Ivanova N."/>
            <person name="Mavromatis K."/>
            <person name="Mikhailova N."/>
            <person name="Huntemann M."/>
            <person name="Pati A."/>
            <person name="Chen A."/>
            <person name="Palaniappan K."/>
            <person name="Land M."/>
            <person name="Hauser L."/>
            <person name="Jeffries C.D."/>
            <person name="Rohde M."/>
            <person name="Spring S."/>
            <person name="Gronow S."/>
            <person name="Detter J.C."/>
            <person name="Bristow J."/>
            <person name="Eisen J.A."/>
            <person name="Markowitz V."/>
            <person name="Hugenholtz P."/>
            <person name="Kyrpides N.C."/>
            <person name="Woyke T."/>
            <person name="Klenk H.P."/>
        </authorList>
    </citation>
    <scope>NUCLEOTIDE SEQUENCE</scope>
    <source>
        <strain evidence="2">ATCC 51460 / DSM 7334 / H1</strain>
    </source>
</reference>
<accession>F8EXG5</accession>
<protein>
    <submittedName>
        <fullName evidence="1">Uncharacterized protein</fullName>
    </submittedName>
</protein>
<dbReference type="eggNOG" id="ENOG502ZG03">
    <property type="taxonomic scope" value="Bacteria"/>
</dbReference>
<evidence type="ECO:0000313" key="2">
    <source>
        <dbReference type="Proteomes" id="UP000000503"/>
    </source>
</evidence>
<dbReference type="KEGG" id="scd:Spica_1043"/>
<dbReference type="OrthoDB" id="358864at2"/>
<dbReference type="EMBL" id="CP002868">
    <property type="protein sequence ID" value="AEJ19192.1"/>
    <property type="molecule type" value="Genomic_DNA"/>
</dbReference>
<proteinExistence type="predicted"/>
<dbReference type="Proteomes" id="UP000000503">
    <property type="component" value="Chromosome"/>
</dbReference>